<dbReference type="Pfam" id="PF13855">
    <property type="entry name" value="LRR_8"/>
    <property type="match status" value="4"/>
</dbReference>
<evidence type="ECO:0000256" key="16">
    <source>
        <dbReference type="ARBA" id="ARBA00022777"/>
    </source>
</evidence>
<dbReference type="PROSITE" id="PS00108">
    <property type="entry name" value="PROTEIN_KINASE_ST"/>
    <property type="match status" value="2"/>
</dbReference>
<dbReference type="PROSITE" id="PS50011">
    <property type="entry name" value="PROTEIN_KINASE_DOM"/>
    <property type="match status" value="2"/>
</dbReference>
<dbReference type="InterPro" id="IPR008271">
    <property type="entry name" value="Ser/Thr_kinase_AS"/>
</dbReference>
<dbReference type="Gene3D" id="3.80.10.10">
    <property type="entry name" value="Ribonuclease Inhibitor"/>
    <property type="match status" value="9"/>
</dbReference>
<keyword evidence="7" id="KW-1003">Cell membrane</keyword>
<keyword evidence="12 29" id="KW-0812">Transmembrane</keyword>
<keyword evidence="8" id="KW-0723">Serine/threonine-protein kinase</keyword>
<dbReference type="GO" id="GO:0004674">
    <property type="term" value="F:protein serine/threonine kinase activity"/>
    <property type="evidence" value="ECO:0007669"/>
    <property type="project" value="UniProtKB-KW"/>
</dbReference>
<evidence type="ECO:0000256" key="9">
    <source>
        <dbReference type="ARBA" id="ARBA00022553"/>
    </source>
</evidence>
<evidence type="ECO:0000256" key="25">
    <source>
        <dbReference type="ARBA" id="ARBA00054320"/>
    </source>
</evidence>
<dbReference type="InterPro" id="IPR001245">
    <property type="entry name" value="Ser-Thr/Tyr_kinase_cat_dom"/>
</dbReference>
<keyword evidence="14" id="KW-0677">Repeat</keyword>
<keyword evidence="17" id="KW-0256">Endoplasmic reticulum</keyword>
<evidence type="ECO:0000256" key="18">
    <source>
        <dbReference type="ARBA" id="ARBA00022840"/>
    </source>
</evidence>
<dbReference type="Gene3D" id="3.30.200.20">
    <property type="entry name" value="Phosphorylase Kinase, domain 1"/>
    <property type="match status" value="2"/>
</dbReference>
<dbReference type="Gene3D" id="1.10.510.10">
    <property type="entry name" value="Transferase(Phosphotransferase) domain 1"/>
    <property type="match status" value="2"/>
</dbReference>
<dbReference type="PANTHER" id="PTHR27008:SF373">
    <property type="entry name" value="OS06G0586400 PROTEIN"/>
    <property type="match status" value="1"/>
</dbReference>
<dbReference type="InterPro" id="IPR000719">
    <property type="entry name" value="Prot_kinase_dom"/>
</dbReference>
<reference evidence="32" key="2">
    <citation type="submission" date="2015-06" db="UniProtKB">
        <authorList>
            <consortium name="EnsemblPlants"/>
        </authorList>
    </citation>
    <scope>IDENTIFICATION</scope>
</reference>
<dbReference type="InterPro" id="IPR032675">
    <property type="entry name" value="LRR_dom_sf"/>
</dbReference>
<dbReference type="GO" id="GO:0005789">
    <property type="term" value="C:endoplasmic reticulum membrane"/>
    <property type="evidence" value="ECO:0007669"/>
    <property type="project" value="UniProtKB-SubCell"/>
</dbReference>
<evidence type="ECO:0000256" key="17">
    <source>
        <dbReference type="ARBA" id="ARBA00022824"/>
    </source>
</evidence>
<evidence type="ECO:0000256" key="23">
    <source>
        <dbReference type="ARBA" id="ARBA00047899"/>
    </source>
</evidence>
<feature type="signal peptide" evidence="30">
    <location>
        <begin position="1"/>
        <end position="28"/>
    </location>
</feature>
<dbReference type="InterPro" id="IPR051809">
    <property type="entry name" value="Plant_receptor-like_S/T_kinase"/>
</dbReference>
<comment type="cofactor">
    <cofactor evidence="1">
        <name>Mn(2+)</name>
        <dbReference type="ChEBI" id="CHEBI:29035"/>
    </cofactor>
</comment>
<feature type="chain" id="PRO_5002370787" description="Receptor kinase-like protein Xa21" evidence="30">
    <location>
        <begin position="29"/>
        <end position="2213"/>
    </location>
</feature>
<keyword evidence="10" id="KW-0433">Leucine-rich repeat</keyword>
<evidence type="ECO:0000256" key="11">
    <source>
        <dbReference type="ARBA" id="ARBA00022679"/>
    </source>
</evidence>
<dbReference type="EnsemblPlants" id="ORUFI06G20870.1">
    <property type="protein sequence ID" value="ORUFI06G20870.1"/>
    <property type="gene ID" value="ORUFI06G20870"/>
</dbReference>
<dbReference type="SUPFAM" id="SSF52047">
    <property type="entry name" value="RNI-like"/>
    <property type="match status" value="2"/>
</dbReference>
<evidence type="ECO:0000256" key="28">
    <source>
        <dbReference type="PROSITE-ProRule" id="PRU10141"/>
    </source>
</evidence>
<dbReference type="FunFam" id="3.80.10.10:FF:000275">
    <property type="entry name" value="Leucine-rich repeat receptor-like protein kinase"/>
    <property type="match status" value="2"/>
</dbReference>
<keyword evidence="16" id="KW-0418">Kinase</keyword>
<dbReference type="PANTHER" id="PTHR27008">
    <property type="entry name" value="OS04G0122200 PROTEIN"/>
    <property type="match status" value="1"/>
</dbReference>
<evidence type="ECO:0000256" key="14">
    <source>
        <dbReference type="ARBA" id="ARBA00022737"/>
    </source>
</evidence>
<evidence type="ECO:0000256" key="29">
    <source>
        <dbReference type="SAM" id="Phobius"/>
    </source>
</evidence>
<dbReference type="Pfam" id="PF00560">
    <property type="entry name" value="LRR_1"/>
    <property type="match status" value="13"/>
</dbReference>
<evidence type="ECO:0000256" key="22">
    <source>
        <dbReference type="ARBA" id="ARBA00023180"/>
    </source>
</evidence>
<dbReference type="SMART" id="SM00365">
    <property type="entry name" value="LRR_SD22"/>
    <property type="match status" value="8"/>
</dbReference>
<evidence type="ECO:0000256" key="5">
    <source>
        <dbReference type="ARBA" id="ARBA00008684"/>
    </source>
</evidence>
<evidence type="ECO:0000256" key="3">
    <source>
        <dbReference type="ARBA" id="ARBA00004251"/>
    </source>
</evidence>
<evidence type="ECO:0000256" key="2">
    <source>
        <dbReference type="ARBA" id="ARBA00001946"/>
    </source>
</evidence>
<proteinExistence type="inferred from homology"/>
<evidence type="ECO:0000256" key="19">
    <source>
        <dbReference type="ARBA" id="ARBA00022989"/>
    </source>
</evidence>
<dbReference type="InterPro" id="IPR055414">
    <property type="entry name" value="LRR_R13L4/SHOC2-like"/>
</dbReference>
<feature type="binding site" evidence="28">
    <location>
        <position position="853"/>
    </location>
    <ligand>
        <name>ATP</name>
        <dbReference type="ChEBI" id="CHEBI:30616"/>
    </ligand>
</feature>
<feature type="binding site" evidence="28">
    <location>
        <position position="1938"/>
    </location>
    <ligand>
        <name>ATP</name>
        <dbReference type="ChEBI" id="CHEBI:30616"/>
    </ligand>
</feature>
<evidence type="ECO:0000256" key="30">
    <source>
        <dbReference type="SAM" id="SignalP"/>
    </source>
</evidence>
<reference evidence="33" key="1">
    <citation type="submission" date="2013-06" db="EMBL/GenBank/DDBJ databases">
        <authorList>
            <person name="Zhao Q."/>
        </authorList>
    </citation>
    <scope>NUCLEOTIDE SEQUENCE</scope>
    <source>
        <strain evidence="33">cv. W1943</strain>
    </source>
</reference>
<dbReference type="FunFam" id="1.10.510.10:FF:000358">
    <property type="entry name" value="Putative leucine-rich repeat receptor-like serine/threonine-protein kinase"/>
    <property type="match status" value="2"/>
</dbReference>
<dbReference type="SUPFAM" id="SSF56112">
    <property type="entry name" value="Protein kinase-like (PK-like)"/>
    <property type="match status" value="2"/>
</dbReference>
<dbReference type="GO" id="GO:0005886">
    <property type="term" value="C:plasma membrane"/>
    <property type="evidence" value="ECO:0007669"/>
    <property type="project" value="UniProtKB-SubCell"/>
</dbReference>
<dbReference type="HOGENOM" id="CLU_000288_98_0_1"/>
<evidence type="ECO:0000259" key="31">
    <source>
        <dbReference type="PROSITE" id="PS50011"/>
    </source>
</evidence>
<keyword evidence="21" id="KW-0675">Receptor</keyword>
<dbReference type="SMART" id="SM00220">
    <property type="entry name" value="S_TKc"/>
    <property type="match status" value="2"/>
</dbReference>
<evidence type="ECO:0000313" key="33">
    <source>
        <dbReference type="Proteomes" id="UP000008022"/>
    </source>
</evidence>
<evidence type="ECO:0000256" key="10">
    <source>
        <dbReference type="ARBA" id="ARBA00022614"/>
    </source>
</evidence>
<keyword evidence="11" id="KW-0808">Transferase</keyword>
<keyword evidence="22" id="KW-0325">Glycoprotein</keyword>
<keyword evidence="13 30" id="KW-0732">Signal</keyword>
<evidence type="ECO:0000256" key="26">
    <source>
        <dbReference type="ARBA" id="ARBA00056628"/>
    </source>
</evidence>
<dbReference type="FunFam" id="3.80.10.10:FF:000288">
    <property type="entry name" value="LRR receptor-like serine/threonine-protein kinase EFR"/>
    <property type="match status" value="2"/>
</dbReference>
<keyword evidence="15 28" id="KW-0547">Nucleotide-binding</keyword>
<dbReference type="SUPFAM" id="SSF52058">
    <property type="entry name" value="L domain-like"/>
    <property type="match status" value="3"/>
</dbReference>
<comment type="catalytic activity">
    <reaction evidence="23">
        <text>L-threonyl-[protein] + ATP = O-phospho-L-threonyl-[protein] + ADP + H(+)</text>
        <dbReference type="Rhea" id="RHEA:46608"/>
        <dbReference type="Rhea" id="RHEA-COMP:11060"/>
        <dbReference type="Rhea" id="RHEA-COMP:11605"/>
        <dbReference type="ChEBI" id="CHEBI:15378"/>
        <dbReference type="ChEBI" id="CHEBI:30013"/>
        <dbReference type="ChEBI" id="CHEBI:30616"/>
        <dbReference type="ChEBI" id="CHEBI:61977"/>
        <dbReference type="ChEBI" id="CHEBI:456216"/>
        <dbReference type="EC" id="2.7.11.1"/>
    </reaction>
</comment>
<dbReference type="InterPro" id="IPR011009">
    <property type="entry name" value="Kinase-like_dom_sf"/>
</dbReference>
<comment type="catalytic activity">
    <reaction evidence="24">
        <text>L-seryl-[protein] + ATP = O-phospho-L-seryl-[protein] + ADP + H(+)</text>
        <dbReference type="Rhea" id="RHEA:17989"/>
        <dbReference type="Rhea" id="RHEA-COMP:9863"/>
        <dbReference type="Rhea" id="RHEA-COMP:11604"/>
        <dbReference type="ChEBI" id="CHEBI:15378"/>
        <dbReference type="ChEBI" id="CHEBI:29999"/>
        <dbReference type="ChEBI" id="CHEBI:30616"/>
        <dbReference type="ChEBI" id="CHEBI:83421"/>
        <dbReference type="ChEBI" id="CHEBI:456216"/>
        <dbReference type="EC" id="2.7.11.1"/>
    </reaction>
</comment>
<evidence type="ECO:0000256" key="15">
    <source>
        <dbReference type="ARBA" id="ARBA00022741"/>
    </source>
</evidence>
<feature type="transmembrane region" description="Helical" evidence="29">
    <location>
        <begin position="1843"/>
        <end position="1868"/>
    </location>
</feature>
<dbReference type="FunFam" id="3.80.10.10:FF:001158">
    <property type="entry name" value="Leucine-rich repeat protein kinase family protein"/>
    <property type="match status" value="1"/>
</dbReference>
<keyword evidence="33" id="KW-1185">Reference proteome</keyword>
<protein>
    <recommendedName>
        <fullName evidence="27">Receptor kinase-like protein Xa21</fullName>
        <ecNumber evidence="6">2.7.11.1</ecNumber>
    </recommendedName>
</protein>
<evidence type="ECO:0000256" key="27">
    <source>
        <dbReference type="ARBA" id="ARBA00072040"/>
    </source>
</evidence>
<evidence type="ECO:0000256" key="7">
    <source>
        <dbReference type="ARBA" id="ARBA00022475"/>
    </source>
</evidence>
<dbReference type="InterPro" id="IPR017441">
    <property type="entry name" value="Protein_kinase_ATP_BS"/>
</dbReference>
<dbReference type="Gramene" id="ORUFI06G20870.1">
    <property type="protein sequence ID" value="ORUFI06G20870.1"/>
    <property type="gene ID" value="ORUFI06G20870"/>
</dbReference>
<dbReference type="SMART" id="SM00369">
    <property type="entry name" value="LRR_TYP"/>
    <property type="match status" value="21"/>
</dbReference>
<sequence>MACLGVLSSGIVWLSLFTIFVSIPLATSDDHENDRQTLLCFKSQLSGPTGVLDSWSNASLEFCSWHGVTCSTQSPRRVASIDLASEGISGFISPCIANLTFLTRLQLSNNSFHGSIPSELGLLSQLNTLNLSTNALEGNIPSELSSCSQLEILDLSNNFIQGEIPASLSQCNHLKDIDLSKNKLKGMIPSDFGNLPKMQIIVLASNRLTGDIPPSLGSGHSLTYVDLGSNDLTGSIPESLVNSSSLQVLVLTSNTLSGELPKALFNSSSLIAIYLDENSFVGSIPPATAISLPLKYLYLGGNKLSGTIPSSLGNLSSLLDLSLTRNNLVGNVPDSLGLIPKLDLLNLNANNLIGHVPSSIFNMSSLTILTMANNSLIGELPSNLGYTLPNIETLVLSNNRFKGFIPPTLLNASDLSLLYMRNNSLTGLIPFFGSLKNLKELMLSYNKLEAADWSFISSLSNCSKLTKLLIDGNNLKGKLPHSIGNLSSSLKWLWIRDNKISGNIPPEIGNLKSLEMLYMDYNLLTGDIPPTIGNLHNLVVLAIAQNKLSGQIPDTIGNLVKLTDLKLDRNNFSGGIPVTLEHCTQLEILNLAHNSLDGRIPNQIFKISSFSQELDLSHNYLYGGIPEEVGNLINLKKLSISDNRLSGNIPSTLGQCVVLESLEMQSNLFAGSIPNSFENLVGIQKLDISRNNMSGKIPDFLGNFSLLYDLNLSFNNFDGEVPANGIFRNASVVSMEGNNGLCARTLIEGIPLCSTQVHRKRRHKSLVLVLVIVIPIISIAIICLSFAVFLWRKRIQVKPNLPQCNEHKLKNITYEDIAKATNMFSPDNLIGSGSFAMVYKGNLELQEDEVAIKIFNLGTYGAHKSFIAECETLRNVRHRNLVKIVTLCSSVDATGADFKALVFQYMRNGNLDTWLHPKAHELSQRKALNICQRVNIALDVAFALDYLHNQCATPLIHCDLKPSNILLDLDMVAYVSDFGLARFICNRLTANQDTSTSLPCLKGSIGYIPPEYGMSKDISTKGDVYSFGILLLEIITGRSPTDEIFNGSTTLHEFVDRAFPNNISKVIDPTMLQDDLEATDVMENYYNEQLRIMEPGISDLNDSIFWIRRCIRLKAYCPIIVSAPGRRRRLRLYSLSQPRRGGVGIVMGDLGDLGEDVEDQEGCESAMSDQTETDRHALLCFKSQLSGPTVVLASWSNASLEHCNWHGVTCSMRVPRRVIAIDLPSEGIIGPISPCIANITSLTRLQLSNNSFHGGIPSELGLLNQLRNLNLSRNSLEGNIPSELSSCSQLQILDLQSNSLQGEIPPSLSQCVHLERIFLANNKLQGRIPSAFGDLPKLRALLNTLSLISIYLNQNNFSGSIPPVKTVSPQVQYLDLGENCLTGTIPSSVGNLSSLLYLRLSQNCLDGSIPESLGHIPTLEELNLNLNNFSGAVPPSLFNMSSLTSLVAANNSLTGRLPLDIGYTLPNIEGLILSANKFKGSIPTSLLNLTHLQMLYLADNKLTGIMPSFGSLTNLEDLDVAYNMLEAGDWGFISSLSNCTRLTKLMLDGNNLQGNLPSSVGNLSSDLQRLWLTNNKISGPIPQEIGNLKSLTELYMDYNQLSEKIPLTIGNLRKLGKLSFARNRLSGQIPDDIGKLVQLNNLNLDWNNLSGSIPVSIGYCTQLEILNLAHNSLDGTIPETIFKISSLSIVLDLSYNYLSGSISDEVGNLVSLNKLIISYNRLSGDIPSTLSQCVVLEYLEMQSNFFVGSIPQTFVNMVGIKVMDISHNNLSGEIPQFLTLLHSLQVLNLSFNNFDGAVPTSGIFANASVVSIEGNDYLCTKTPMRGVPLCSKSVDKKRNHRSLVLVLTTVIPIVAITFTLLCLAKYIWTKRMQAEPHVQQLNEHRNITYEDVLKATNRFSSTNLLGSGSFGTVYKGNLHLPFKEKDNLHLQEEHIAIKIFNLDIHGSNKSFVAECETLQNVRHRNLVKIITLCSSVDSTGADFKAIVFPYFPNGNLDMWLHPKSHEHISQTKVLTLRQRINIALDVALALDYLHNQCELPLVHCDLKPSNILLDSDMVAHVSDFGLARFVYTRSNAHQYTSTSLACLKGSIGYIPPEYGMSKDISTKGDVYSFGILLLEMVTGSSPIDEKFNGGTTLHEFVDAALSNSIHEVVDPTMLQDDVSVADVMERCVIPLVKIGLSCSMALPRERPEMGQVSNMILRIKHAASNMSVK</sequence>
<feature type="transmembrane region" description="Helical" evidence="29">
    <location>
        <begin position="766"/>
        <end position="791"/>
    </location>
</feature>
<dbReference type="EC" id="2.7.11.1" evidence="6"/>
<comment type="cofactor">
    <cofactor evidence="2">
        <name>Mg(2+)</name>
        <dbReference type="ChEBI" id="CHEBI:18420"/>
    </cofactor>
</comment>
<evidence type="ECO:0000256" key="13">
    <source>
        <dbReference type="ARBA" id="ARBA00022729"/>
    </source>
</evidence>
<evidence type="ECO:0000256" key="6">
    <source>
        <dbReference type="ARBA" id="ARBA00012513"/>
    </source>
</evidence>
<dbReference type="Proteomes" id="UP000008022">
    <property type="component" value="Unassembled WGS sequence"/>
</dbReference>
<dbReference type="OMA" id="FAMGHRR"/>
<name>A0A0E0PZL9_ORYRU</name>
<dbReference type="InterPro" id="IPR013210">
    <property type="entry name" value="LRR_N_plant-typ"/>
</dbReference>
<evidence type="ECO:0000256" key="20">
    <source>
        <dbReference type="ARBA" id="ARBA00023136"/>
    </source>
</evidence>
<evidence type="ECO:0000256" key="1">
    <source>
        <dbReference type="ARBA" id="ARBA00001936"/>
    </source>
</evidence>
<keyword evidence="20 29" id="KW-0472">Membrane</keyword>
<comment type="function">
    <text evidence="26">The processed protein kinase Xa21 chain released by protein cleavage after X.oryzae pv. oryzae protein Ax21 detection translocates into the nucleus where it can bind and regulate WRKY62, a transcription factor. Confers resistance to the bacterial pathogen X.oryzae pv. oryzae (Xoo).</text>
</comment>
<evidence type="ECO:0000256" key="4">
    <source>
        <dbReference type="ARBA" id="ARBA00004389"/>
    </source>
</evidence>
<evidence type="ECO:0000256" key="24">
    <source>
        <dbReference type="ARBA" id="ARBA00048679"/>
    </source>
</evidence>
<keyword evidence="19 29" id="KW-1133">Transmembrane helix</keyword>
<evidence type="ECO:0000256" key="21">
    <source>
        <dbReference type="ARBA" id="ARBA00023170"/>
    </source>
</evidence>
<dbReference type="Pfam" id="PF23598">
    <property type="entry name" value="LRR_14"/>
    <property type="match status" value="1"/>
</dbReference>
<accession>A0A0E0PZL9</accession>
<dbReference type="GO" id="GO:0005524">
    <property type="term" value="F:ATP binding"/>
    <property type="evidence" value="ECO:0007669"/>
    <property type="project" value="UniProtKB-UniRule"/>
</dbReference>
<keyword evidence="18 28" id="KW-0067">ATP-binding</keyword>
<dbReference type="FunFam" id="3.80.10.10:FF:000095">
    <property type="entry name" value="LRR receptor-like serine/threonine-protein kinase GSO1"/>
    <property type="match status" value="1"/>
</dbReference>
<keyword evidence="9" id="KW-0597">Phosphoprotein</keyword>
<dbReference type="InterPro" id="IPR003591">
    <property type="entry name" value="Leu-rich_rpt_typical-subtyp"/>
</dbReference>
<comment type="function">
    <text evidence="25">Receptor kinase that detects X.oryzae pv. oryzae protein Ax21 to promote innate immunity. Following X.oryzae pv. oryzae protein Ax21 detection, undergoes cleavage, releasing the processed protein kinase Xa21 chain.</text>
</comment>
<evidence type="ECO:0000256" key="8">
    <source>
        <dbReference type="ARBA" id="ARBA00022527"/>
    </source>
</evidence>
<dbReference type="STRING" id="4529.A0A0E0PZL9"/>
<dbReference type="FunFam" id="3.30.200.20:FF:000432">
    <property type="entry name" value="LRR receptor-like serine/threonine-protein kinase EFR"/>
    <property type="match status" value="2"/>
</dbReference>
<organism evidence="32 33">
    <name type="scientific">Oryza rufipogon</name>
    <name type="common">Brownbeard rice</name>
    <name type="synonym">Asian wild rice</name>
    <dbReference type="NCBI Taxonomy" id="4529"/>
    <lineage>
        <taxon>Eukaryota</taxon>
        <taxon>Viridiplantae</taxon>
        <taxon>Streptophyta</taxon>
        <taxon>Embryophyta</taxon>
        <taxon>Tracheophyta</taxon>
        <taxon>Spermatophyta</taxon>
        <taxon>Magnoliopsida</taxon>
        <taxon>Liliopsida</taxon>
        <taxon>Poales</taxon>
        <taxon>Poaceae</taxon>
        <taxon>BOP clade</taxon>
        <taxon>Oryzoideae</taxon>
        <taxon>Oryzeae</taxon>
        <taxon>Oryzinae</taxon>
        <taxon>Oryza</taxon>
    </lineage>
</organism>
<evidence type="ECO:0000256" key="12">
    <source>
        <dbReference type="ARBA" id="ARBA00022692"/>
    </source>
</evidence>
<dbReference type="Pfam" id="PF08263">
    <property type="entry name" value="LRRNT_2"/>
    <property type="match status" value="2"/>
</dbReference>
<dbReference type="PROSITE" id="PS00107">
    <property type="entry name" value="PROTEIN_KINASE_ATP"/>
    <property type="match status" value="2"/>
</dbReference>
<feature type="domain" description="Protein kinase" evidence="31">
    <location>
        <begin position="824"/>
        <end position="1090"/>
    </location>
</feature>
<dbReference type="Pfam" id="PF07714">
    <property type="entry name" value="PK_Tyr_Ser-Thr"/>
    <property type="match status" value="2"/>
</dbReference>
<evidence type="ECO:0000313" key="32">
    <source>
        <dbReference type="EnsemblPlants" id="ORUFI06G20870.1"/>
    </source>
</evidence>
<comment type="similarity">
    <text evidence="5">Belongs to the protein kinase superfamily. Ser/Thr protein kinase family.</text>
</comment>
<feature type="domain" description="Protein kinase" evidence="31">
    <location>
        <begin position="1899"/>
        <end position="2208"/>
    </location>
</feature>
<dbReference type="InterPro" id="IPR001611">
    <property type="entry name" value="Leu-rich_rpt"/>
</dbReference>
<comment type="subcellular location">
    <subcellularLocation>
        <location evidence="3">Cell membrane</location>
        <topology evidence="3">Single-pass type I membrane protein</topology>
    </subcellularLocation>
    <subcellularLocation>
        <location evidence="4">Endoplasmic reticulum membrane</location>
        <topology evidence="4">Single-pass membrane protein</topology>
    </subcellularLocation>
</comment>